<dbReference type="RefSeq" id="WP_250932996.1">
    <property type="nucleotide sequence ID" value="NZ_JAMQBK010000104.1"/>
</dbReference>
<gene>
    <name evidence="6" type="ORF">NB063_29725</name>
</gene>
<name>A0ABT0UDK5_9BACT</name>
<evidence type="ECO:0000256" key="2">
    <source>
        <dbReference type="ARBA" id="ARBA00022676"/>
    </source>
</evidence>
<sequence>MFSIAALLAWGSLSALAYTYVGYPLLVCCFASWFGETSRKTAAVVGREKLPSVTVLIAAHNSERHVIQRIENVLANDYPAERIRVVVASDGSHDRTVDLVRSIDDPRVTCLSFTERRGKAMTLVHAVEQLGDRSADELLIFTDVTTRFASDAILRIAENFRDPAIGLVTGHVTITDSQGRPSESLYWKCEMRVRSCEARLGIMLGASGALYAMRFPLFVAPPSAVINDDLVFPTLVHLRHAVGIKFDPSARAFAVGGEGLIAEFRRRRRIGAGAIQCLPVLKELFQRRHAKQAFAFVSHKWLRWMSPFFLIVAAISNACLIESTLYRIVAVLQVSAYGLAIIGAIMPKSSHNHLARITRAATSFVVMNAALASGFAQWVWRPQNAIWTPTLRPSSGSHTDAMSPVDSVAVPPPKLARWLPGALRTGSDSMRVGT</sequence>
<feature type="transmembrane region" description="Helical" evidence="4">
    <location>
        <begin position="328"/>
        <end position="346"/>
    </location>
</feature>
<evidence type="ECO:0000256" key="3">
    <source>
        <dbReference type="ARBA" id="ARBA00022679"/>
    </source>
</evidence>
<keyword evidence="4" id="KW-0812">Transmembrane</keyword>
<keyword evidence="4" id="KW-1133">Transmembrane helix</keyword>
<dbReference type="Proteomes" id="UP001202961">
    <property type="component" value="Unassembled WGS sequence"/>
</dbReference>
<evidence type="ECO:0000256" key="1">
    <source>
        <dbReference type="ARBA" id="ARBA00006739"/>
    </source>
</evidence>
<feature type="transmembrane region" description="Helical" evidence="4">
    <location>
        <begin position="301"/>
        <end position="321"/>
    </location>
</feature>
<dbReference type="PANTHER" id="PTHR43630">
    <property type="entry name" value="POLY-BETA-1,6-N-ACETYL-D-GLUCOSAMINE SYNTHASE"/>
    <property type="match status" value="1"/>
</dbReference>
<dbReference type="GO" id="GO:0016757">
    <property type="term" value="F:glycosyltransferase activity"/>
    <property type="evidence" value="ECO:0007669"/>
    <property type="project" value="UniProtKB-KW"/>
</dbReference>
<feature type="domain" description="Glycosyltransferase 2-like" evidence="5">
    <location>
        <begin position="54"/>
        <end position="178"/>
    </location>
</feature>
<dbReference type="Pfam" id="PF00535">
    <property type="entry name" value="Glycos_transf_2"/>
    <property type="match status" value="1"/>
</dbReference>
<organism evidence="6 7">
    <name type="scientific">Aporhodopirellula aestuarii</name>
    <dbReference type="NCBI Taxonomy" id="2950107"/>
    <lineage>
        <taxon>Bacteria</taxon>
        <taxon>Pseudomonadati</taxon>
        <taxon>Planctomycetota</taxon>
        <taxon>Planctomycetia</taxon>
        <taxon>Pirellulales</taxon>
        <taxon>Pirellulaceae</taxon>
        <taxon>Aporhodopirellula</taxon>
    </lineage>
</organism>
<comment type="caution">
    <text evidence="6">The sequence shown here is derived from an EMBL/GenBank/DDBJ whole genome shotgun (WGS) entry which is preliminary data.</text>
</comment>
<evidence type="ECO:0000313" key="6">
    <source>
        <dbReference type="EMBL" id="MCM2374825.1"/>
    </source>
</evidence>
<keyword evidence="7" id="KW-1185">Reference proteome</keyword>
<dbReference type="SUPFAM" id="SSF53448">
    <property type="entry name" value="Nucleotide-diphospho-sugar transferases"/>
    <property type="match status" value="1"/>
</dbReference>
<dbReference type="EMBL" id="JAMQBK010000104">
    <property type="protein sequence ID" value="MCM2374825.1"/>
    <property type="molecule type" value="Genomic_DNA"/>
</dbReference>
<protein>
    <submittedName>
        <fullName evidence="6">Glycosyltransferase</fullName>
        <ecNumber evidence="6">2.4.-.-</ecNumber>
    </submittedName>
</protein>
<dbReference type="PANTHER" id="PTHR43630:SF1">
    <property type="entry name" value="POLY-BETA-1,6-N-ACETYL-D-GLUCOSAMINE SYNTHASE"/>
    <property type="match status" value="1"/>
</dbReference>
<comment type="similarity">
    <text evidence="1">Belongs to the glycosyltransferase 2 family.</text>
</comment>
<dbReference type="Gene3D" id="3.90.550.10">
    <property type="entry name" value="Spore Coat Polysaccharide Biosynthesis Protein SpsA, Chain A"/>
    <property type="match status" value="1"/>
</dbReference>
<dbReference type="InterPro" id="IPR001173">
    <property type="entry name" value="Glyco_trans_2-like"/>
</dbReference>
<accession>A0ABT0UDK5</accession>
<evidence type="ECO:0000256" key="4">
    <source>
        <dbReference type="SAM" id="Phobius"/>
    </source>
</evidence>
<keyword evidence="3 6" id="KW-0808">Transferase</keyword>
<dbReference type="InterPro" id="IPR029044">
    <property type="entry name" value="Nucleotide-diphossugar_trans"/>
</dbReference>
<proteinExistence type="inferred from homology"/>
<evidence type="ECO:0000313" key="7">
    <source>
        <dbReference type="Proteomes" id="UP001202961"/>
    </source>
</evidence>
<keyword evidence="4" id="KW-0472">Membrane</keyword>
<evidence type="ECO:0000259" key="5">
    <source>
        <dbReference type="Pfam" id="PF00535"/>
    </source>
</evidence>
<dbReference type="EC" id="2.4.-.-" evidence="6"/>
<feature type="transmembrane region" description="Helical" evidence="4">
    <location>
        <begin position="358"/>
        <end position="380"/>
    </location>
</feature>
<reference evidence="6 7" key="1">
    <citation type="journal article" date="2022" name="Syst. Appl. Microbiol.">
        <title>Rhodopirellula aestuarii sp. nov., a novel member of the genus Rhodopirellula isolated from brackish sediments collected in the Tagus River estuary, Portugal.</title>
        <authorList>
            <person name="Vitorino I.R."/>
            <person name="Klimek D."/>
            <person name="Calusinska M."/>
            <person name="Lobo-da-Cunha A."/>
            <person name="Vasconcelos V."/>
            <person name="Lage O.M."/>
        </authorList>
    </citation>
    <scope>NUCLEOTIDE SEQUENCE [LARGE SCALE GENOMIC DNA]</scope>
    <source>
        <strain evidence="6 7">ICT_H3.1</strain>
    </source>
</reference>
<keyword evidence="2 6" id="KW-0328">Glycosyltransferase</keyword>